<name>A0A238FN49_9BASI</name>
<dbReference type="AlphaFoldDB" id="A0A238FN49"/>
<dbReference type="Pfam" id="PF00300">
    <property type="entry name" value="His_Phos_1"/>
    <property type="match status" value="1"/>
</dbReference>
<dbReference type="PANTHER" id="PTHR48100">
    <property type="entry name" value="BROAD-SPECIFICITY PHOSPHATASE YOR283W-RELATED"/>
    <property type="match status" value="1"/>
</dbReference>
<protein>
    <submittedName>
        <fullName evidence="1">BQ2448_7359 protein</fullName>
    </submittedName>
</protein>
<dbReference type="InterPro" id="IPR013078">
    <property type="entry name" value="His_Pase_superF_clade-1"/>
</dbReference>
<dbReference type="PROSITE" id="PS00175">
    <property type="entry name" value="PG_MUTASE"/>
    <property type="match status" value="1"/>
</dbReference>
<dbReference type="InterPro" id="IPR050275">
    <property type="entry name" value="PGM_Phosphatase"/>
</dbReference>
<dbReference type="SUPFAM" id="SSF53254">
    <property type="entry name" value="Phosphoglycerate mutase-like"/>
    <property type="match status" value="1"/>
</dbReference>
<keyword evidence="2" id="KW-1185">Reference proteome</keyword>
<reference evidence="2" key="1">
    <citation type="submission" date="2016-09" db="EMBL/GenBank/DDBJ databases">
        <authorList>
            <person name="Jeantristanb JTB J.-T."/>
            <person name="Ricardo R."/>
        </authorList>
    </citation>
    <scope>NUCLEOTIDE SEQUENCE [LARGE SCALE GENOMIC DNA]</scope>
</reference>
<proteinExistence type="predicted"/>
<sequence>MPPRVFLLRHGEALHNVLPENHSIPDPVLTRKGELQALSVPSAYSNFFASLSLSSALIVTSPFRRTMQTTMSAFASVLAPVSSTPIPLVILPQVQECGDQPCDTGGELSQVQAMFPQEWLDWSECTEGWNSNQGFYQATEEKQLERAKMIWLTKDLWSLGRPSKWVRRWIRSRTEDNVVLVSHHGFLRRITKIPAYDDCGVRAAWANVELREYGFKDETGQDEEADVVRIPNSLL</sequence>
<gene>
    <name evidence="1" type="ORF">BQ2448_7359</name>
</gene>
<evidence type="ECO:0000313" key="2">
    <source>
        <dbReference type="Proteomes" id="UP000198372"/>
    </source>
</evidence>
<dbReference type="InterPro" id="IPR001345">
    <property type="entry name" value="PG/BPGM_mutase_AS"/>
</dbReference>
<dbReference type="PANTHER" id="PTHR48100:SF54">
    <property type="entry name" value="PHOSPHATASE SPAC5H10.03-RELATED"/>
    <property type="match status" value="1"/>
</dbReference>
<dbReference type="EMBL" id="FMSP01000018">
    <property type="protein sequence ID" value="SCV73433.1"/>
    <property type="molecule type" value="Genomic_DNA"/>
</dbReference>
<dbReference type="InterPro" id="IPR029033">
    <property type="entry name" value="His_PPase_superfam"/>
</dbReference>
<organism evidence="1 2">
    <name type="scientific">Microbotryum intermedium</name>
    <dbReference type="NCBI Taxonomy" id="269621"/>
    <lineage>
        <taxon>Eukaryota</taxon>
        <taxon>Fungi</taxon>
        <taxon>Dikarya</taxon>
        <taxon>Basidiomycota</taxon>
        <taxon>Pucciniomycotina</taxon>
        <taxon>Microbotryomycetes</taxon>
        <taxon>Microbotryales</taxon>
        <taxon>Microbotryaceae</taxon>
        <taxon>Microbotryum</taxon>
    </lineage>
</organism>
<dbReference type="OrthoDB" id="496981at2759"/>
<dbReference type="GO" id="GO:0005737">
    <property type="term" value="C:cytoplasm"/>
    <property type="evidence" value="ECO:0007669"/>
    <property type="project" value="TreeGrafter"/>
</dbReference>
<dbReference type="SMART" id="SM00855">
    <property type="entry name" value="PGAM"/>
    <property type="match status" value="1"/>
</dbReference>
<dbReference type="Gene3D" id="3.40.50.1240">
    <property type="entry name" value="Phosphoglycerate mutase-like"/>
    <property type="match status" value="1"/>
</dbReference>
<dbReference type="GO" id="GO:0016791">
    <property type="term" value="F:phosphatase activity"/>
    <property type="evidence" value="ECO:0007669"/>
    <property type="project" value="TreeGrafter"/>
</dbReference>
<accession>A0A238FN49</accession>
<dbReference type="CDD" id="cd07067">
    <property type="entry name" value="HP_PGM_like"/>
    <property type="match status" value="1"/>
</dbReference>
<dbReference type="Proteomes" id="UP000198372">
    <property type="component" value="Unassembled WGS sequence"/>
</dbReference>
<evidence type="ECO:0000313" key="1">
    <source>
        <dbReference type="EMBL" id="SCV73433.1"/>
    </source>
</evidence>